<sequence>MGGARILLADDDRSFCPVLQEALETEGFIVSVVASGSEVSLKLGSSDLLIIATDLPGRSGIEICRAMRAAPLTLRLPIMLLAPSDGAEVRLSGLAAGADECLVKPFPPMEVVIRAKNLLRRLNPSILSHMLRVGDLTLDCETHRVHRQKREVKLGPKEFRLLEFLMRTPGKVYSRSELKASLWGGDANVDERAIDVHIGRLRKGISLGKADKVIRTVRGAGYALGDF</sequence>
<dbReference type="RefSeq" id="WP_311787976.1">
    <property type="nucleotide sequence ID" value="NZ_JALDYY010000012.1"/>
</dbReference>
<evidence type="ECO:0000313" key="9">
    <source>
        <dbReference type="Proteomes" id="UP001161580"/>
    </source>
</evidence>
<dbReference type="GO" id="GO:0032993">
    <property type="term" value="C:protein-DNA complex"/>
    <property type="evidence" value="ECO:0007669"/>
    <property type="project" value="TreeGrafter"/>
</dbReference>
<evidence type="ECO:0000256" key="3">
    <source>
        <dbReference type="ARBA" id="ARBA00023125"/>
    </source>
</evidence>
<gene>
    <name evidence="8" type="ORF">MRS75_15240</name>
</gene>
<keyword evidence="9" id="KW-1185">Reference proteome</keyword>
<dbReference type="Pfam" id="PF00486">
    <property type="entry name" value="Trans_reg_C"/>
    <property type="match status" value="1"/>
</dbReference>
<proteinExistence type="predicted"/>
<dbReference type="InterPro" id="IPR039420">
    <property type="entry name" value="WalR-like"/>
</dbReference>
<protein>
    <submittedName>
        <fullName evidence="8">Response regulator transcription factor</fullName>
    </submittedName>
</protein>
<dbReference type="GO" id="GO:0000156">
    <property type="term" value="F:phosphorelay response regulator activity"/>
    <property type="evidence" value="ECO:0007669"/>
    <property type="project" value="TreeGrafter"/>
</dbReference>
<dbReference type="Gene3D" id="1.10.10.10">
    <property type="entry name" value="Winged helix-like DNA-binding domain superfamily/Winged helix DNA-binding domain"/>
    <property type="match status" value="1"/>
</dbReference>
<dbReference type="Gene3D" id="3.40.50.2300">
    <property type="match status" value="1"/>
</dbReference>
<evidence type="ECO:0000256" key="4">
    <source>
        <dbReference type="PROSITE-ProRule" id="PRU00169"/>
    </source>
</evidence>
<dbReference type="SUPFAM" id="SSF46894">
    <property type="entry name" value="C-terminal effector domain of the bipartite response regulators"/>
    <property type="match status" value="1"/>
</dbReference>
<dbReference type="PANTHER" id="PTHR48111:SF40">
    <property type="entry name" value="PHOSPHATE REGULON TRANSCRIPTIONAL REGULATORY PROTEIN PHOB"/>
    <property type="match status" value="1"/>
</dbReference>
<dbReference type="InterPro" id="IPR016032">
    <property type="entry name" value="Sig_transdc_resp-reg_C-effctor"/>
</dbReference>
<dbReference type="InterPro" id="IPR001789">
    <property type="entry name" value="Sig_transdc_resp-reg_receiver"/>
</dbReference>
<keyword evidence="1" id="KW-0597">Phosphoprotein</keyword>
<dbReference type="InterPro" id="IPR011006">
    <property type="entry name" value="CheY-like_superfamily"/>
</dbReference>
<dbReference type="InterPro" id="IPR001867">
    <property type="entry name" value="OmpR/PhoB-type_DNA-bd"/>
</dbReference>
<name>A0AAE3QHF4_9HYPH</name>
<dbReference type="PROSITE" id="PS51755">
    <property type="entry name" value="OMPR_PHOB"/>
    <property type="match status" value="1"/>
</dbReference>
<feature type="domain" description="Response regulatory" evidence="6">
    <location>
        <begin position="5"/>
        <end position="119"/>
    </location>
</feature>
<comment type="caution">
    <text evidence="4">Lacks conserved residue(s) required for the propagation of feature annotation.</text>
</comment>
<dbReference type="Proteomes" id="UP001161580">
    <property type="component" value="Unassembled WGS sequence"/>
</dbReference>
<feature type="domain" description="OmpR/PhoB-type" evidence="7">
    <location>
        <begin position="128"/>
        <end position="226"/>
    </location>
</feature>
<evidence type="ECO:0000259" key="7">
    <source>
        <dbReference type="PROSITE" id="PS51755"/>
    </source>
</evidence>
<evidence type="ECO:0000259" key="6">
    <source>
        <dbReference type="PROSITE" id="PS50110"/>
    </source>
</evidence>
<dbReference type="Pfam" id="PF00072">
    <property type="entry name" value="Response_reg"/>
    <property type="match status" value="1"/>
</dbReference>
<feature type="DNA-binding region" description="OmpR/PhoB-type" evidence="5">
    <location>
        <begin position="128"/>
        <end position="226"/>
    </location>
</feature>
<organism evidence="8 9">
    <name type="scientific">Ferirhizobium litorale</name>
    <dbReference type="NCBI Taxonomy" id="2927786"/>
    <lineage>
        <taxon>Bacteria</taxon>
        <taxon>Pseudomonadati</taxon>
        <taxon>Pseudomonadota</taxon>
        <taxon>Alphaproteobacteria</taxon>
        <taxon>Hyphomicrobiales</taxon>
        <taxon>Rhizobiaceae</taxon>
        <taxon>Ferirhizobium</taxon>
    </lineage>
</organism>
<dbReference type="GO" id="GO:0000976">
    <property type="term" value="F:transcription cis-regulatory region binding"/>
    <property type="evidence" value="ECO:0007669"/>
    <property type="project" value="TreeGrafter"/>
</dbReference>
<evidence type="ECO:0000313" key="8">
    <source>
        <dbReference type="EMBL" id="MDI7923436.1"/>
    </source>
</evidence>
<dbReference type="GO" id="GO:0005829">
    <property type="term" value="C:cytosol"/>
    <property type="evidence" value="ECO:0007669"/>
    <property type="project" value="TreeGrafter"/>
</dbReference>
<keyword evidence="3 5" id="KW-0238">DNA-binding</keyword>
<dbReference type="EMBL" id="JALDYZ010000008">
    <property type="protein sequence ID" value="MDI7923436.1"/>
    <property type="molecule type" value="Genomic_DNA"/>
</dbReference>
<dbReference type="PROSITE" id="PS50110">
    <property type="entry name" value="RESPONSE_REGULATORY"/>
    <property type="match status" value="1"/>
</dbReference>
<dbReference type="SUPFAM" id="SSF52172">
    <property type="entry name" value="CheY-like"/>
    <property type="match status" value="1"/>
</dbReference>
<dbReference type="AlphaFoldDB" id="A0AAE3QHF4"/>
<dbReference type="CDD" id="cd00383">
    <property type="entry name" value="trans_reg_C"/>
    <property type="match status" value="1"/>
</dbReference>
<reference evidence="8" key="1">
    <citation type="submission" date="2022-03" db="EMBL/GenBank/DDBJ databases">
        <title>Fererhizobium litorale gen. nov., sp. nov., isolated from sandy sediments of the Sea of Japan seashore.</title>
        <authorList>
            <person name="Romanenko L."/>
            <person name="Kurilenko V."/>
            <person name="Otstavnykh N."/>
            <person name="Svetashev V."/>
            <person name="Tekutyeva L."/>
            <person name="Isaeva M."/>
            <person name="Mikhailov V."/>
        </authorList>
    </citation>
    <scope>NUCLEOTIDE SEQUENCE</scope>
    <source>
        <strain evidence="8">KMM 9576</strain>
    </source>
</reference>
<accession>A0AAE3QHF4</accession>
<comment type="caution">
    <text evidence="8">The sequence shown here is derived from an EMBL/GenBank/DDBJ whole genome shotgun (WGS) entry which is preliminary data.</text>
</comment>
<dbReference type="PANTHER" id="PTHR48111">
    <property type="entry name" value="REGULATOR OF RPOS"/>
    <property type="match status" value="1"/>
</dbReference>
<dbReference type="SMART" id="SM00862">
    <property type="entry name" value="Trans_reg_C"/>
    <property type="match status" value="1"/>
</dbReference>
<dbReference type="InterPro" id="IPR036388">
    <property type="entry name" value="WH-like_DNA-bd_sf"/>
</dbReference>
<evidence type="ECO:0000256" key="2">
    <source>
        <dbReference type="ARBA" id="ARBA00023012"/>
    </source>
</evidence>
<evidence type="ECO:0000256" key="5">
    <source>
        <dbReference type="PROSITE-ProRule" id="PRU01091"/>
    </source>
</evidence>
<dbReference type="GO" id="GO:0006355">
    <property type="term" value="P:regulation of DNA-templated transcription"/>
    <property type="evidence" value="ECO:0007669"/>
    <property type="project" value="InterPro"/>
</dbReference>
<evidence type="ECO:0000256" key="1">
    <source>
        <dbReference type="ARBA" id="ARBA00022553"/>
    </source>
</evidence>
<keyword evidence="2" id="KW-0902">Two-component regulatory system</keyword>
<dbReference type="SMART" id="SM00448">
    <property type="entry name" value="REC"/>
    <property type="match status" value="1"/>
</dbReference>